<evidence type="ECO:0000256" key="12">
    <source>
        <dbReference type="ARBA" id="ARBA00040033"/>
    </source>
</evidence>
<keyword evidence="7" id="KW-0175">Coiled coil</keyword>
<proteinExistence type="inferred from homology"/>
<dbReference type="GO" id="GO:0051321">
    <property type="term" value="P:meiotic cell cycle"/>
    <property type="evidence" value="ECO:0007669"/>
    <property type="project" value="UniProtKB-KW"/>
</dbReference>
<evidence type="ECO:0000259" key="17">
    <source>
        <dbReference type="PROSITE" id="PS51525"/>
    </source>
</evidence>
<name>A0A4W3HMC7_CALMI</name>
<feature type="compositionally biased region" description="Low complexity" evidence="15">
    <location>
        <begin position="601"/>
        <end position="623"/>
    </location>
</feature>
<evidence type="ECO:0000256" key="2">
    <source>
        <dbReference type="ARBA" id="ARBA00022737"/>
    </source>
</evidence>
<reference evidence="19" key="2">
    <citation type="journal article" date="2007" name="PLoS Biol.">
        <title>Survey sequencing and comparative analysis of the elephant shark (Callorhinchus milii) genome.</title>
        <authorList>
            <person name="Venkatesh B."/>
            <person name="Kirkness E.F."/>
            <person name="Loh Y.H."/>
            <person name="Halpern A.L."/>
            <person name="Lee A.P."/>
            <person name="Johnson J."/>
            <person name="Dandona N."/>
            <person name="Viswanathan L.D."/>
            <person name="Tay A."/>
            <person name="Venter J.C."/>
            <person name="Strausberg R.L."/>
            <person name="Brenner S."/>
        </authorList>
    </citation>
    <scope>NUCLEOTIDE SEQUENCE [LARGE SCALE GENOMIC DNA]</scope>
</reference>
<dbReference type="Pfam" id="PF00439">
    <property type="entry name" value="Bromodomain"/>
    <property type="match status" value="2"/>
</dbReference>
<dbReference type="InterPro" id="IPR001487">
    <property type="entry name" value="Bromodomain"/>
</dbReference>
<dbReference type="PROSITE" id="PS50014">
    <property type="entry name" value="BROMODOMAIN_2"/>
    <property type="match status" value="2"/>
</dbReference>
<feature type="domain" description="NET" evidence="17">
    <location>
        <begin position="507"/>
        <end position="589"/>
    </location>
</feature>
<evidence type="ECO:0000256" key="5">
    <source>
        <dbReference type="ARBA" id="ARBA00022871"/>
    </source>
</evidence>
<keyword evidence="9" id="KW-0804">Transcription</keyword>
<feature type="region of interest" description="Disordered" evidence="15">
    <location>
        <begin position="1"/>
        <end position="27"/>
    </location>
</feature>
<keyword evidence="5" id="KW-0744">Spermatogenesis</keyword>
<evidence type="ECO:0000256" key="3">
    <source>
        <dbReference type="ARBA" id="ARBA00022782"/>
    </source>
</evidence>
<dbReference type="PRINTS" id="PR00503">
    <property type="entry name" value="BROMODOMAIN"/>
</dbReference>
<dbReference type="CDD" id="cd05497">
    <property type="entry name" value="Bromo_Brdt_I_like"/>
    <property type="match status" value="1"/>
</dbReference>
<dbReference type="InterPro" id="IPR027353">
    <property type="entry name" value="NET_dom"/>
</dbReference>
<evidence type="ECO:0000313" key="19">
    <source>
        <dbReference type="Proteomes" id="UP000314986"/>
    </source>
</evidence>
<keyword evidence="2" id="KW-0677">Repeat</keyword>
<dbReference type="FunFam" id="1.20.920.10:FF:000003">
    <property type="entry name" value="Bromodomain-containing protein 2"/>
    <property type="match status" value="1"/>
</dbReference>
<keyword evidence="6" id="KW-0805">Transcription regulation</keyword>
<keyword evidence="3" id="KW-0221">Differentiation</keyword>
<dbReference type="PROSITE" id="PS00633">
    <property type="entry name" value="BROMODOMAIN_1"/>
    <property type="match status" value="2"/>
</dbReference>
<dbReference type="GO" id="GO:0007283">
    <property type="term" value="P:spermatogenesis"/>
    <property type="evidence" value="ECO:0007669"/>
    <property type="project" value="UniProtKB-KW"/>
</dbReference>
<dbReference type="GO" id="GO:0006355">
    <property type="term" value="P:regulation of DNA-templated transcription"/>
    <property type="evidence" value="ECO:0007669"/>
    <property type="project" value="TreeGrafter"/>
</dbReference>
<feature type="compositionally biased region" description="Low complexity" evidence="15">
    <location>
        <begin position="236"/>
        <end position="252"/>
    </location>
</feature>
<keyword evidence="8 14" id="KW-0103">Bromodomain</keyword>
<keyword evidence="19" id="KW-1185">Reference proteome</keyword>
<dbReference type="InterPro" id="IPR036427">
    <property type="entry name" value="Bromodomain-like_sf"/>
</dbReference>
<dbReference type="Proteomes" id="UP000314986">
    <property type="component" value="Unassembled WGS sequence"/>
</dbReference>
<dbReference type="FunFam" id="1.20.1270.220:FF:000001">
    <property type="entry name" value="bromodomain-containing protein 2 isoform X1"/>
    <property type="match status" value="1"/>
</dbReference>
<dbReference type="GO" id="GO:0000785">
    <property type="term" value="C:chromatin"/>
    <property type="evidence" value="ECO:0007669"/>
    <property type="project" value="TreeGrafter"/>
</dbReference>
<feature type="region of interest" description="Disordered" evidence="15">
    <location>
        <begin position="236"/>
        <end position="288"/>
    </location>
</feature>
<dbReference type="SUPFAM" id="SSF47370">
    <property type="entry name" value="Bromodomain"/>
    <property type="match status" value="2"/>
</dbReference>
<dbReference type="CDD" id="cd05498">
    <property type="entry name" value="Bromo_Brdt_II_like"/>
    <property type="match status" value="1"/>
</dbReference>
<sequence length="629" mass="71981">MSSQVQSNPQNEPTIVNPPPPEYSNLKKSSRMTNQLQYLQKVVVKALWKHHFAWPFQQPVDAVKLNLPDYYQIIKKPMDLGTIKKRLENHYYWKSMECTEDLKTMFTNCYVYNRPGDDIVIMAQTLEKLFLQKLAQMPQKEIEFSVFGRKSGKSKRRKGRVMTVVPPPTKALMPAIASPPLISPAKPVAKVTCKTQVSCVLFYLCIKHLIVSSFTFFLNKVKKGIKRKADTTTPTAPIIATSSESSPTFTEPKPTKFPSRRESSRSIKPPKKDLPDSQQQHQVGKKEKLSERLKYCNSILKGMFSKKHAAYAWPFYKPVDVEALGLHDYHDIIKLPMDLTTVKKRMENREYKDTQQFATDVRLMFRNCYKYNPPDHEVVAMARKLQDVFEKHFAKIPDEPAEPMLTSQPKTQVRKSIASENTDESSSDSENASENSEKERTERLAKLQEQVEIFFFKYSFLGIQLFLNTSKHLCIQDKIPICDSFLRNYKTGTVLMKKNKQQAPPVCDSEEDNAKPMTYDEKRQLSLDINKLPGDKLGRVVHVIQSREPSLRDSNPDEIEIDFETLKPSTLRELERYVMTCLRKKPRKPYSMEMGGLSRLSESSSSSKSGSSSSSNDSSSSESSDSETG</sequence>
<evidence type="ECO:0000256" key="14">
    <source>
        <dbReference type="PROSITE-ProRule" id="PRU00035"/>
    </source>
</evidence>
<dbReference type="InterPro" id="IPR043508">
    <property type="entry name" value="Bromo_Brdt_I"/>
</dbReference>
<feature type="domain" description="Bromo" evidence="16">
    <location>
        <begin position="48"/>
        <end position="120"/>
    </location>
</feature>
<reference evidence="19" key="1">
    <citation type="journal article" date="2006" name="Science">
        <title>Ancient noncoding elements conserved in the human genome.</title>
        <authorList>
            <person name="Venkatesh B."/>
            <person name="Kirkness E.F."/>
            <person name="Loh Y.H."/>
            <person name="Halpern A.L."/>
            <person name="Lee A.P."/>
            <person name="Johnson J."/>
            <person name="Dandona N."/>
            <person name="Viswanathan L.D."/>
            <person name="Tay A."/>
            <person name="Venter J.C."/>
            <person name="Strausberg R.L."/>
            <person name="Brenner S."/>
        </authorList>
    </citation>
    <scope>NUCLEOTIDE SEQUENCE [LARGE SCALE GENOMIC DNA]</scope>
</reference>
<dbReference type="GO" id="GO:0005634">
    <property type="term" value="C:nucleus"/>
    <property type="evidence" value="ECO:0007669"/>
    <property type="project" value="UniProtKB-SubCell"/>
</dbReference>
<dbReference type="AlphaFoldDB" id="A0A4W3HMC7"/>
<dbReference type="GO" id="GO:0006338">
    <property type="term" value="P:chromatin remodeling"/>
    <property type="evidence" value="ECO:0007669"/>
    <property type="project" value="TreeGrafter"/>
</dbReference>
<dbReference type="PANTHER" id="PTHR22880">
    <property type="entry name" value="FALZ-RELATED BROMODOMAIN-CONTAINING PROTEINS"/>
    <property type="match status" value="1"/>
</dbReference>
<feature type="compositionally biased region" description="Polar residues" evidence="15">
    <location>
        <begin position="1"/>
        <end position="14"/>
    </location>
</feature>
<evidence type="ECO:0000256" key="11">
    <source>
        <dbReference type="ARBA" id="ARBA00023254"/>
    </source>
</evidence>
<organism evidence="18 19">
    <name type="scientific">Callorhinchus milii</name>
    <name type="common">Ghost shark</name>
    <dbReference type="NCBI Taxonomy" id="7868"/>
    <lineage>
        <taxon>Eukaryota</taxon>
        <taxon>Metazoa</taxon>
        <taxon>Chordata</taxon>
        <taxon>Craniata</taxon>
        <taxon>Vertebrata</taxon>
        <taxon>Chondrichthyes</taxon>
        <taxon>Holocephali</taxon>
        <taxon>Chimaeriformes</taxon>
        <taxon>Callorhinchidae</taxon>
        <taxon>Callorhinchus</taxon>
    </lineage>
</organism>
<feature type="domain" description="Bromo" evidence="16">
    <location>
        <begin position="307"/>
        <end position="379"/>
    </location>
</feature>
<dbReference type="FunFam" id="1.20.920.10:FF:000002">
    <property type="entry name" value="Bromodomain-containing protein 4"/>
    <property type="match status" value="1"/>
</dbReference>
<evidence type="ECO:0000256" key="4">
    <source>
        <dbReference type="ARBA" id="ARBA00022853"/>
    </source>
</evidence>
<dbReference type="Ensembl" id="ENSCMIT00000016586.1">
    <property type="protein sequence ID" value="ENSCMIP00000016257.1"/>
    <property type="gene ID" value="ENSCMIG00000007858.1"/>
</dbReference>
<evidence type="ECO:0000256" key="9">
    <source>
        <dbReference type="ARBA" id="ARBA00023163"/>
    </source>
</evidence>
<feature type="region of interest" description="Disordered" evidence="15">
    <location>
        <begin position="400"/>
        <end position="441"/>
    </location>
</feature>
<dbReference type="Pfam" id="PF17035">
    <property type="entry name" value="BET"/>
    <property type="match status" value="1"/>
</dbReference>
<dbReference type="PANTHER" id="PTHR22880:SF175">
    <property type="entry name" value="BROMODOMAIN TESTIS-SPECIFIC PROTEIN"/>
    <property type="match status" value="1"/>
</dbReference>
<dbReference type="Gene3D" id="1.20.1270.220">
    <property type="match status" value="1"/>
</dbReference>
<accession>A0A4W3HMC7</accession>
<reference evidence="19" key="3">
    <citation type="journal article" date="2014" name="Nature">
        <title>Elephant shark genome provides unique insights into gnathostome evolution.</title>
        <authorList>
            <consortium name="International Elephant Shark Genome Sequencing Consortium"/>
            <person name="Venkatesh B."/>
            <person name="Lee A.P."/>
            <person name="Ravi V."/>
            <person name="Maurya A.K."/>
            <person name="Lian M.M."/>
            <person name="Swann J.B."/>
            <person name="Ohta Y."/>
            <person name="Flajnik M.F."/>
            <person name="Sutoh Y."/>
            <person name="Kasahara M."/>
            <person name="Hoon S."/>
            <person name="Gangu V."/>
            <person name="Roy S.W."/>
            <person name="Irimia M."/>
            <person name="Korzh V."/>
            <person name="Kondrychyn I."/>
            <person name="Lim Z.W."/>
            <person name="Tay B.H."/>
            <person name="Tohari S."/>
            <person name="Kong K.W."/>
            <person name="Ho S."/>
            <person name="Lorente-Galdos B."/>
            <person name="Quilez J."/>
            <person name="Marques-Bonet T."/>
            <person name="Raney B.J."/>
            <person name="Ingham P.W."/>
            <person name="Tay A."/>
            <person name="Hillier L.W."/>
            <person name="Minx P."/>
            <person name="Boehm T."/>
            <person name="Wilson R.K."/>
            <person name="Brenner S."/>
            <person name="Warren W.C."/>
        </authorList>
    </citation>
    <scope>NUCLEOTIDE SEQUENCE [LARGE SCALE GENOMIC DNA]</scope>
</reference>
<feature type="compositionally biased region" description="Basic and acidic residues" evidence="15">
    <location>
        <begin position="259"/>
        <end position="275"/>
    </location>
</feature>
<evidence type="ECO:0000256" key="10">
    <source>
        <dbReference type="ARBA" id="ARBA00023242"/>
    </source>
</evidence>
<reference evidence="18" key="5">
    <citation type="submission" date="2025-09" db="UniProtKB">
        <authorList>
            <consortium name="Ensembl"/>
        </authorList>
    </citation>
    <scope>IDENTIFICATION</scope>
</reference>
<evidence type="ECO:0000256" key="1">
    <source>
        <dbReference type="ARBA" id="ARBA00004123"/>
    </source>
</evidence>
<keyword evidence="11" id="KW-0469">Meiosis</keyword>
<evidence type="ECO:0000256" key="15">
    <source>
        <dbReference type="SAM" id="MobiDB-lite"/>
    </source>
</evidence>
<reference evidence="18" key="4">
    <citation type="submission" date="2025-08" db="UniProtKB">
        <authorList>
            <consortium name="Ensembl"/>
        </authorList>
    </citation>
    <scope>IDENTIFICATION</scope>
</reference>
<dbReference type="InterPro" id="IPR050935">
    <property type="entry name" value="Bromo_chromatin_reader"/>
</dbReference>
<evidence type="ECO:0000256" key="6">
    <source>
        <dbReference type="ARBA" id="ARBA00023015"/>
    </source>
</evidence>
<dbReference type="Gene3D" id="1.20.920.10">
    <property type="entry name" value="Bromodomain-like"/>
    <property type="match status" value="2"/>
</dbReference>
<dbReference type="InterPro" id="IPR043509">
    <property type="entry name" value="Bromo_Brdt_II"/>
</dbReference>
<evidence type="ECO:0000256" key="7">
    <source>
        <dbReference type="ARBA" id="ARBA00023054"/>
    </source>
</evidence>
<comment type="similarity">
    <text evidence="13">Belongs to the BET family.</text>
</comment>
<dbReference type="InterPro" id="IPR018359">
    <property type="entry name" value="Bromodomain_CS"/>
</dbReference>
<keyword evidence="4" id="KW-0156">Chromatin regulator</keyword>
<evidence type="ECO:0000313" key="18">
    <source>
        <dbReference type="Ensembl" id="ENSCMIP00000016257.1"/>
    </source>
</evidence>
<evidence type="ECO:0000256" key="13">
    <source>
        <dbReference type="ARBA" id="ARBA00044509"/>
    </source>
</evidence>
<dbReference type="InterPro" id="IPR038336">
    <property type="entry name" value="NET_sf"/>
</dbReference>
<dbReference type="SMART" id="SM00297">
    <property type="entry name" value="BROMO"/>
    <property type="match status" value="2"/>
</dbReference>
<evidence type="ECO:0000256" key="8">
    <source>
        <dbReference type="ARBA" id="ARBA00023117"/>
    </source>
</evidence>
<comment type="subcellular location">
    <subcellularLocation>
        <location evidence="1">Nucleus</location>
    </subcellularLocation>
</comment>
<evidence type="ECO:0000259" key="16">
    <source>
        <dbReference type="PROSITE" id="PS50014"/>
    </source>
</evidence>
<keyword evidence="10" id="KW-0539">Nucleus</keyword>
<dbReference type="PROSITE" id="PS51525">
    <property type="entry name" value="NET"/>
    <property type="match status" value="1"/>
</dbReference>
<protein>
    <recommendedName>
        <fullName evidence="12">Bromodomain testis-specific protein</fullName>
    </recommendedName>
</protein>
<dbReference type="GO" id="GO:0030154">
    <property type="term" value="P:cell differentiation"/>
    <property type="evidence" value="ECO:0007669"/>
    <property type="project" value="UniProtKB-KW"/>
</dbReference>
<feature type="region of interest" description="Disordered" evidence="15">
    <location>
        <begin position="583"/>
        <end position="629"/>
    </location>
</feature>
<dbReference type="GeneTree" id="ENSGT00940000154549"/>